<dbReference type="Gene3D" id="1.10.3730.20">
    <property type="match status" value="1"/>
</dbReference>
<feature type="transmembrane region" description="Helical" evidence="10">
    <location>
        <begin position="39"/>
        <end position="57"/>
    </location>
</feature>
<keyword evidence="5 10" id="KW-1133">Transmembrane helix</keyword>
<evidence type="ECO:0000256" key="2">
    <source>
        <dbReference type="ARBA" id="ARBA00022448"/>
    </source>
</evidence>
<dbReference type="GO" id="GO:0005886">
    <property type="term" value="C:plasma membrane"/>
    <property type="evidence" value="ECO:0007669"/>
    <property type="project" value="UniProtKB-SubCell"/>
</dbReference>
<dbReference type="PANTHER" id="PTHR30561">
    <property type="entry name" value="SMR FAMILY PROTON-DEPENDENT DRUG EFFLUX TRANSPORTER SUGE"/>
    <property type="match status" value="1"/>
</dbReference>
<dbReference type="InterPro" id="IPR037185">
    <property type="entry name" value="EmrE-like"/>
</dbReference>
<comment type="similarity">
    <text evidence="7">Belongs to the drug/metabolite transporter (DMT) superfamily. Small multidrug resistance (SMR) (TC 2.A.7.1) family. Gdx/SugE subfamily.</text>
</comment>
<feature type="transmembrane region" description="Helical" evidence="10">
    <location>
        <begin position="6"/>
        <end position="27"/>
    </location>
</feature>
<sequence>MTLDITTWHWLALLASGACEIVGVSGFARVHRGQRASGVALLVMGFGCSLGLLSIAMRSIDMGVAYAIFTGIGTLGSTLLGMWLWGESRRPLRLAFVGLIVVAVVGLKLAS</sequence>
<evidence type="ECO:0000256" key="8">
    <source>
        <dbReference type="ARBA" id="ARBA00039168"/>
    </source>
</evidence>
<keyword evidence="2" id="KW-0813">Transport</keyword>
<keyword evidence="6 10" id="KW-0472">Membrane</keyword>
<evidence type="ECO:0000256" key="7">
    <source>
        <dbReference type="ARBA" id="ARBA00038151"/>
    </source>
</evidence>
<dbReference type="PANTHER" id="PTHR30561:SF0">
    <property type="entry name" value="GUANIDINIUM EXPORTER"/>
    <property type="match status" value="1"/>
</dbReference>
<accession>A0AB74UF28</accession>
<organism evidence="11">
    <name type="scientific">Salinicola endophyticus</name>
    <dbReference type="NCBI Taxonomy" id="1949083"/>
    <lineage>
        <taxon>Bacteria</taxon>
        <taxon>Pseudomonadati</taxon>
        <taxon>Pseudomonadota</taxon>
        <taxon>Gammaproteobacteria</taxon>
        <taxon>Oceanospirillales</taxon>
        <taxon>Halomonadaceae</taxon>
        <taxon>Salinicola</taxon>
    </lineage>
</organism>
<dbReference type="InterPro" id="IPR045324">
    <property type="entry name" value="Small_multidrug_res"/>
</dbReference>
<dbReference type="AlphaFoldDB" id="A0AB74UF28"/>
<feature type="transmembrane region" description="Helical" evidence="10">
    <location>
        <begin position="92"/>
        <end position="110"/>
    </location>
</feature>
<dbReference type="Pfam" id="PF00893">
    <property type="entry name" value="Multi_Drug_Res"/>
    <property type="match status" value="1"/>
</dbReference>
<evidence type="ECO:0000256" key="4">
    <source>
        <dbReference type="ARBA" id="ARBA00022692"/>
    </source>
</evidence>
<dbReference type="RefSeq" id="WP_353980657.1">
    <property type="nucleotide sequence ID" value="NZ_CP159578.1"/>
</dbReference>
<gene>
    <name evidence="11" type="ORF">ABV408_00775</name>
</gene>
<keyword evidence="4 9" id="KW-0812">Transmembrane</keyword>
<evidence type="ECO:0000313" key="11">
    <source>
        <dbReference type="EMBL" id="XCJ79743.1"/>
    </source>
</evidence>
<evidence type="ECO:0000256" key="3">
    <source>
        <dbReference type="ARBA" id="ARBA00022475"/>
    </source>
</evidence>
<feature type="transmembrane region" description="Helical" evidence="10">
    <location>
        <begin position="63"/>
        <end position="85"/>
    </location>
</feature>
<evidence type="ECO:0000256" key="1">
    <source>
        <dbReference type="ARBA" id="ARBA00004651"/>
    </source>
</evidence>
<dbReference type="EMBL" id="CP159578">
    <property type="protein sequence ID" value="XCJ79743.1"/>
    <property type="molecule type" value="Genomic_DNA"/>
</dbReference>
<evidence type="ECO:0000256" key="9">
    <source>
        <dbReference type="RuleBase" id="RU003942"/>
    </source>
</evidence>
<keyword evidence="3" id="KW-1003">Cell membrane</keyword>
<evidence type="ECO:0000256" key="5">
    <source>
        <dbReference type="ARBA" id="ARBA00022989"/>
    </source>
</evidence>
<dbReference type="SUPFAM" id="SSF103481">
    <property type="entry name" value="Multidrug resistance efflux transporter EmrE"/>
    <property type="match status" value="1"/>
</dbReference>
<proteinExistence type="inferred from homology"/>
<dbReference type="GO" id="GO:0022857">
    <property type="term" value="F:transmembrane transporter activity"/>
    <property type="evidence" value="ECO:0007669"/>
    <property type="project" value="InterPro"/>
</dbReference>
<evidence type="ECO:0000256" key="6">
    <source>
        <dbReference type="ARBA" id="ARBA00023136"/>
    </source>
</evidence>
<dbReference type="InterPro" id="IPR000390">
    <property type="entry name" value="Small_drug/metabolite_transptr"/>
</dbReference>
<reference evidence="11" key="1">
    <citation type="submission" date="2024-06" db="EMBL/GenBank/DDBJ databases">
        <title>Complete genome of Salinicola endophyticus HNIBRBA4755.</title>
        <authorList>
            <person name="Shin S.Y."/>
            <person name="Kang H."/>
            <person name="Song J."/>
        </authorList>
    </citation>
    <scope>NUCLEOTIDE SEQUENCE</scope>
    <source>
        <strain evidence="11">HNIBRBA4755</strain>
    </source>
</reference>
<name>A0AB74UF28_9GAMM</name>
<comment type="subcellular location">
    <subcellularLocation>
        <location evidence="1 9">Cell membrane</location>
        <topology evidence="1 9">Multi-pass membrane protein</topology>
    </subcellularLocation>
</comment>
<protein>
    <recommendedName>
        <fullName evidence="8">Guanidinium exporter</fullName>
    </recommendedName>
</protein>
<evidence type="ECO:0000256" key="10">
    <source>
        <dbReference type="SAM" id="Phobius"/>
    </source>
</evidence>